<name>A0A9D1NB85_9FIRM</name>
<sequence length="186" mass="20773">MGLIIDRKFRALPLVDNCDGGVPYQSTEVAIGRDDNALVVRFDCRETAPVSKGKQYNDPLWEGDIVELLITTDASDRYLEIEINPDGIGYAVLIDNRDGEGDIAIEPLAVPPFTAETACCDGGWTTTFKVPFDRLKQLGWDPEQCRLNLYRQDFDRQGNLHLSALSPTMSATFHKPRAFVPVIIKE</sequence>
<evidence type="ECO:0000313" key="1">
    <source>
        <dbReference type="EMBL" id="HIU99926.1"/>
    </source>
</evidence>
<comment type="caution">
    <text evidence="1">The sequence shown here is derived from an EMBL/GenBank/DDBJ whole genome shotgun (WGS) entry which is preliminary data.</text>
</comment>
<accession>A0A9D1NB85</accession>
<protein>
    <submittedName>
        <fullName evidence="1">Carbohydrate-binding family 9-like protein</fullName>
    </submittedName>
</protein>
<dbReference type="AlphaFoldDB" id="A0A9D1NB85"/>
<reference evidence="1" key="1">
    <citation type="submission" date="2020-10" db="EMBL/GenBank/DDBJ databases">
        <authorList>
            <person name="Gilroy R."/>
        </authorList>
    </citation>
    <scope>NUCLEOTIDE SEQUENCE</scope>
    <source>
        <strain evidence="1">23406</strain>
    </source>
</reference>
<dbReference type="SUPFAM" id="SSF49344">
    <property type="entry name" value="CBD9-like"/>
    <property type="match status" value="1"/>
</dbReference>
<dbReference type="Proteomes" id="UP000886891">
    <property type="component" value="Unassembled WGS sequence"/>
</dbReference>
<dbReference type="CDD" id="cd09620">
    <property type="entry name" value="CBM9_like_3"/>
    <property type="match status" value="1"/>
</dbReference>
<organism evidence="1 2">
    <name type="scientific">Candidatus Stercoripulliclostridium merdipullorum</name>
    <dbReference type="NCBI Taxonomy" id="2840952"/>
    <lineage>
        <taxon>Bacteria</taxon>
        <taxon>Bacillati</taxon>
        <taxon>Bacillota</taxon>
        <taxon>Clostridia</taxon>
        <taxon>Eubacteriales</taxon>
        <taxon>Candidatus Stercoripulliclostridium</taxon>
    </lineage>
</organism>
<dbReference type="Gene3D" id="2.60.40.1190">
    <property type="match status" value="1"/>
</dbReference>
<evidence type="ECO:0000313" key="2">
    <source>
        <dbReference type="Proteomes" id="UP000886891"/>
    </source>
</evidence>
<reference evidence="1" key="2">
    <citation type="journal article" date="2021" name="PeerJ">
        <title>Extensive microbial diversity within the chicken gut microbiome revealed by metagenomics and culture.</title>
        <authorList>
            <person name="Gilroy R."/>
            <person name="Ravi A."/>
            <person name="Getino M."/>
            <person name="Pursley I."/>
            <person name="Horton D.L."/>
            <person name="Alikhan N.F."/>
            <person name="Baker D."/>
            <person name="Gharbi K."/>
            <person name="Hall N."/>
            <person name="Watson M."/>
            <person name="Adriaenssens E.M."/>
            <person name="Foster-Nyarko E."/>
            <person name="Jarju S."/>
            <person name="Secka A."/>
            <person name="Antonio M."/>
            <person name="Oren A."/>
            <person name="Chaudhuri R.R."/>
            <person name="La Ragione R."/>
            <person name="Hildebrand F."/>
            <person name="Pallen M.J."/>
        </authorList>
    </citation>
    <scope>NUCLEOTIDE SEQUENCE</scope>
    <source>
        <strain evidence="1">23406</strain>
    </source>
</reference>
<gene>
    <name evidence="1" type="ORF">IAB14_02280</name>
</gene>
<dbReference type="EMBL" id="DVOH01000016">
    <property type="protein sequence ID" value="HIU99926.1"/>
    <property type="molecule type" value="Genomic_DNA"/>
</dbReference>
<proteinExistence type="predicted"/>